<protein>
    <submittedName>
        <fullName evidence="8">Tyrosine-type recombinase/integrase</fullName>
    </submittedName>
</protein>
<evidence type="ECO:0000256" key="4">
    <source>
        <dbReference type="ARBA" id="ARBA00023172"/>
    </source>
</evidence>
<evidence type="ECO:0000256" key="3">
    <source>
        <dbReference type="ARBA" id="ARBA00023125"/>
    </source>
</evidence>
<dbReference type="PANTHER" id="PTHR30629">
    <property type="entry name" value="PROPHAGE INTEGRASE"/>
    <property type="match status" value="1"/>
</dbReference>
<dbReference type="RefSeq" id="WP_318647070.1">
    <property type="nucleotide sequence ID" value="NZ_CP137852.1"/>
</dbReference>
<keyword evidence="2" id="KW-0229">DNA integration</keyword>
<accession>A0ABZ0PBK7</accession>
<dbReference type="InterPro" id="IPR011010">
    <property type="entry name" value="DNA_brk_join_enz"/>
</dbReference>
<dbReference type="PANTHER" id="PTHR30629:SF2">
    <property type="entry name" value="PROPHAGE INTEGRASE INTS-RELATED"/>
    <property type="match status" value="1"/>
</dbReference>
<dbReference type="InterPro" id="IPR044068">
    <property type="entry name" value="CB"/>
</dbReference>
<dbReference type="EMBL" id="CP137852">
    <property type="protein sequence ID" value="WPB83088.1"/>
    <property type="molecule type" value="Genomic_DNA"/>
</dbReference>
<dbReference type="InterPro" id="IPR025166">
    <property type="entry name" value="Integrase_DNA_bind_dom"/>
</dbReference>
<evidence type="ECO:0000256" key="5">
    <source>
        <dbReference type="PROSITE-ProRule" id="PRU01248"/>
    </source>
</evidence>
<dbReference type="Proteomes" id="UP001305521">
    <property type="component" value="Chromosome"/>
</dbReference>
<keyword evidence="9" id="KW-1185">Reference proteome</keyword>
<name>A0ABZ0PBK7_9PROT</name>
<keyword evidence="4" id="KW-0233">DNA recombination</keyword>
<dbReference type="Gene3D" id="1.10.150.130">
    <property type="match status" value="1"/>
</dbReference>
<dbReference type="InterPro" id="IPR053876">
    <property type="entry name" value="Phage_int_M"/>
</dbReference>
<evidence type="ECO:0000313" key="9">
    <source>
        <dbReference type="Proteomes" id="UP001305521"/>
    </source>
</evidence>
<dbReference type="Pfam" id="PF13356">
    <property type="entry name" value="Arm-DNA-bind_3"/>
    <property type="match status" value="1"/>
</dbReference>
<evidence type="ECO:0000256" key="2">
    <source>
        <dbReference type="ARBA" id="ARBA00022908"/>
    </source>
</evidence>
<dbReference type="InterPro" id="IPR050808">
    <property type="entry name" value="Phage_Integrase"/>
</dbReference>
<dbReference type="SUPFAM" id="SSF56349">
    <property type="entry name" value="DNA breaking-rejoining enzymes"/>
    <property type="match status" value="1"/>
</dbReference>
<dbReference type="Pfam" id="PF00589">
    <property type="entry name" value="Phage_integrase"/>
    <property type="match status" value="1"/>
</dbReference>
<feature type="domain" description="Core-binding (CB)" evidence="7">
    <location>
        <begin position="111"/>
        <end position="192"/>
    </location>
</feature>
<dbReference type="PROSITE" id="PS51898">
    <property type="entry name" value="TYR_RECOMBINASE"/>
    <property type="match status" value="1"/>
</dbReference>
<dbReference type="CDD" id="cd00801">
    <property type="entry name" value="INT_P4_C"/>
    <property type="match status" value="1"/>
</dbReference>
<comment type="similarity">
    <text evidence="1">Belongs to the 'phage' integrase family.</text>
</comment>
<proteinExistence type="inferred from homology"/>
<evidence type="ECO:0000259" key="7">
    <source>
        <dbReference type="PROSITE" id="PS51900"/>
    </source>
</evidence>
<dbReference type="Pfam" id="PF22022">
    <property type="entry name" value="Phage_int_M"/>
    <property type="match status" value="1"/>
</dbReference>
<dbReference type="InterPro" id="IPR002104">
    <property type="entry name" value="Integrase_catalytic"/>
</dbReference>
<dbReference type="InterPro" id="IPR013762">
    <property type="entry name" value="Integrase-like_cat_sf"/>
</dbReference>
<gene>
    <name evidence="8" type="ORF">R9Z33_13335</name>
</gene>
<feature type="domain" description="Tyr recombinase" evidence="6">
    <location>
        <begin position="221"/>
        <end position="397"/>
    </location>
</feature>
<reference evidence="8 9" key="1">
    <citation type="submission" date="2023-11" db="EMBL/GenBank/DDBJ databases">
        <title>Arctic aerobic anoxygenic photoheterotroph Sediminicoccus rosea KRV36 adapts its photosynthesis to long days of polar summer.</title>
        <authorList>
            <person name="Tomasch J."/>
            <person name="Kopejtka K."/>
            <person name="Bily T."/>
            <person name="Gardiner A.T."/>
            <person name="Gardian Z."/>
            <person name="Shivaramu S."/>
            <person name="Koblizek M."/>
            <person name="Engelhardt F."/>
            <person name="Kaftan D."/>
        </authorList>
    </citation>
    <scope>NUCLEOTIDE SEQUENCE [LARGE SCALE GENOMIC DNA]</scope>
    <source>
        <strain evidence="8 9">R-30</strain>
    </source>
</reference>
<sequence>MAKAAAGLTVAKAKSLLTKGEPGKHAAGGGLYLMVKKPGVAVWAFRFTVAGKLREMGLGPVDLEGRSGGVTLREAQDRAADAKRLLRDGVDPIDQRKAERAAKAEADHSGKTFKEAAEAYIATHGTAWRNPKHRAQWDASLKTYVFPKIGEKAVGQVTRENVLEILRPIWTTKRETARRVRQRVEMIFAFASAQGWLEGINPTPDPKLAMLLLGKVAKDVKHHAALPWQEIAPFMKRLRAQGGTAARALEFTILTAARTGEVIGAKWSEIDLQAGVWTVPGVRMKAKKEHRVPLSVPALALLASMLPLKPEEGDGYVFPGQRKGKGLSNMSMLKTLERMKAGEITAHGFRSTFRDWAGEATAHPREVVEMALAHTIENKVEASYRRGDAFEKRRVLMDEWAAFCDREPGEVVPLRPVAAVVA</sequence>
<evidence type="ECO:0000259" key="6">
    <source>
        <dbReference type="PROSITE" id="PS51898"/>
    </source>
</evidence>
<organism evidence="8 9">
    <name type="scientific">Sediminicoccus rosea</name>
    <dbReference type="NCBI Taxonomy" id="1225128"/>
    <lineage>
        <taxon>Bacteria</taxon>
        <taxon>Pseudomonadati</taxon>
        <taxon>Pseudomonadota</taxon>
        <taxon>Alphaproteobacteria</taxon>
        <taxon>Acetobacterales</taxon>
        <taxon>Roseomonadaceae</taxon>
        <taxon>Sediminicoccus</taxon>
    </lineage>
</organism>
<dbReference type="Gene3D" id="1.10.443.10">
    <property type="entry name" value="Intergrase catalytic core"/>
    <property type="match status" value="1"/>
</dbReference>
<dbReference type="PROSITE" id="PS51900">
    <property type="entry name" value="CB"/>
    <property type="match status" value="1"/>
</dbReference>
<evidence type="ECO:0000256" key="1">
    <source>
        <dbReference type="ARBA" id="ARBA00008857"/>
    </source>
</evidence>
<dbReference type="InterPro" id="IPR010998">
    <property type="entry name" value="Integrase_recombinase_N"/>
</dbReference>
<evidence type="ECO:0000313" key="8">
    <source>
        <dbReference type="EMBL" id="WPB83088.1"/>
    </source>
</evidence>
<dbReference type="InterPro" id="IPR038488">
    <property type="entry name" value="Integrase_DNA-bd_sf"/>
</dbReference>
<dbReference type="Gene3D" id="3.30.160.390">
    <property type="entry name" value="Integrase, DNA-binding domain"/>
    <property type="match status" value="1"/>
</dbReference>
<keyword evidence="3 5" id="KW-0238">DNA-binding</keyword>